<dbReference type="SUPFAM" id="SSF54236">
    <property type="entry name" value="Ubiquitin-like"/>
    <property type="match status" value="1"/>
</dbReference>
<protein>
    <submittedName>
        <fullName evidence="6">BAG family molecular chaperone regulator 1-like</fullName>
    </submittedName>
</protein>
<dbReference type="GO" id="GO:0050821">
    <property type="term" value="P:protein stabilization"/>
    <property type="evidence" value="ECO:0007669"/>
    <property type="project" value="TreeGrafter"/>
</dbReference>
<dbReference type="EnsemblPlants" id="MELO3C018303.2.1">
    <property type="protein sequence ID" value="MELO3C018303.2.1"/>
    <property type="gene ID" value="MELO3C018303.2"/>
</dbReference>
<dbReference type="eggNOG" id="KOG4361">
    <property type="taxonomic scope" value="Eukaryota"/>
</dbReference>
<dbReference type="GO" id="GO:0051087">
    <property type="term" value="F:protein-folding chaperone binding"/>
    <property type="evidence" value="ECO:0007669"/>
    <property type="project" value="InterPro"/>
</dbReference>
<keyword evidence="5" id="KW-1185">Reference proteome</keyword>
<dbReference type="Gene3D" id="1.20.58.120">
    <property type="entry name" value="BAG domain"/>
    <property type="match status" value="1"/>
</dbReference>
<dbReference type="PROSITE" id="PS51035">
    <property type="entry name" value="BAG"/>
    <property type="match status" value="1"/>
</dbReference>
<dbReference type="SUPFAM" id="SSF63491">
    <property type="entry name" value="BAG domain"/>
    <property type="match status" value="1"/>
</dbReference>
<reference evidence="4" key="1">
    <citation type="submission" date="2023-03" db="UniProtKB">
        <authorList>
            <consortium name="EnsemblPlants"/>
        </authorList>
    </citation>
    <scope>IDENTIFICATION</scope>
</reference>
<evidence type="ECO:0000259" key="3">
    <source>
        <dbReference type="PROSITE" id="PS51035"/>
    </source>
</evidence>
<reference evidence="6" key="2">
    <citation type="submission" date="2025-04" db="UniProtKB">
        <authorList>
            <consortium name="RefSeq"/>
        </authorList>
    </citation>
    <scope>IDENTIFICATION</scope>
</reference>
<dbReference type="Proteomes" id="UP001652600">
    <property type="component" value="Chromosome 10"/>
</dbReference>
<dbReference type="RefSeq" id="XP_008454738.1">
    <property type="nucleotide sequence ID" value="XM_008456516.2"/>
</dbReference>
<accession>A0A1S3BZE5</accession>
<dbReference type="InterPro" id="IPR036533">
    <property type="entry name" value="BAG_dom_sf"/>
</dbReference>
<dbReference type="AlphaFoldDB" id="A0A1S3BZE5"/>
<evidence type="ECO:0000259" key="2">
    <source>
        <dbReference type="PROSITE" id="PS50053"/>
    </source>
</evidence>
<dbReference type="InterPro" id="IPR029071">
    <property type="entry name" value="Ubiquitin-like_domsf"/>
</dbReference>
<keyword evidence="1" id="KW-0143">Chaperone</keyword>
<organism evidence="5 6">
    <name type="scientific">Cucumis melo</name>
    <name type="common">Muskmelon</name>
    <dbReference type="NCBI Taxonomy" id="3656"/>
    <lineage>
        <taxon>Eukaryota</taxon>
        <taxon>Viridiplantae</taxon>
        <taxon>Streptophyta</taxon>
        <taxon>Embryophyta</taxon>
        <taxon>Tracheophyta</taxon>
        <taxon>Spermatophyta</taxon>
        <taxon>Magnoliopsida</taxon>
        <taxon>eudicotyledons</taxon>
        <taxon>Gunneridae</taxon>
        <taxon>Pentapetalae</taxon>
        <taxon>rosids</taxon>
        <taxon>fabids</taxon>
        <taxon>Cucurbitales</taxon>
        <taxon>Cucurbitaceae</taxon>
        <taxon>Benincaseae</taxon>
        <taxon>Cucumis</taxon>
    </lineage>
</organism>
<evidence type="ECO:0000313" key="6">
    <source>
        <dbReference type="RefSeq" id="XP_008454738.1"/>
    </source>
</evidence>
<dbReference type="KEGG" id="cmo:103495073"/>
<dbReference type="Pfam" id="PF02179">
    <property type="entry name" value="BAG"/>
    <property type="match status" value="1"/>
</dbReference>
<dbReference type="GO" id="GO:0005737">
    <property type="term" value="C:cytoplasm"/>
    <property type="evidence" value="ECO:0007669"/>
    <property type="project" value="TreeGrafter"/>
</dbReference>
<dbReference type="InParanoid" id="A0A1S3BZE5"/>
<dbReference type="SMART" id="SM00264">
    <property type="entry name" value="BAG"/>
    <property type="match status" value="1"/>
</dbReference>
<dbReference type="SMR" id="A0A1S3BZE5"/>
<proteinExistence type="predicted"/>
<dbReference type="PANTHER" id="PTHR12329:SF36">
    <property type="entry name" value="UBIQUITIN-LIKE DOMAIN-CONTAINING PROTEIN"/>
    <property type="match status" value="1"/>
</dbReference>
<dbReference type="InterPro" id="IPR003103">
    <property type="entry name" value="BAG_domain"/>
</dbReference>
<dbReference type="PANTHER" id="PTHR12329">
    <property type="entry name" value="BCL2-ASSOCIATED ATHANOGENE"/>
    <property type="match status" value="1"/>
</dbReference>
<dbReference type="InterPro" id="IPR000626">
    <property type="entry name" value="Ubiquitin-like_dom"/>
</dbReference>
<dbReference type="Gene3D" id="3.10.20.90">
    <property type="entry name" value="Phosphatidylinositol 3-kinase Catalytic Subunit, Chain A, domain 1"/>
    <property type="match status" value="1"/>
</dbReference>
<dbReference type="PROSITE" id="PS50053">
    <property type="entry name" value="UBIQUITIN_2"/>
    <property type="match status" value="1"/>
</dbReference>
<dbReference type="OrthoDB" id="776628at2759"/>
<dbReference type="InterPro" id="IPR039773">
    <property type="entry name" value="BAG_chaperone_regulator"/>
</dbReference>
<dbReference type="SMART" id="SM00213">
    <property type="entry name" value="UBQ"/>
    <property type="match status" value="1"/>
</dbReference>
<evidence type="ECO:0000313" key="4">
    <source>
        <dbReference type="EnsemblPlants" id="MELO3C018303.2.1"/>
    </source>
</evidence>
<dbReference type="Pfam" id="PF00240">
    <property type="entry name" value="ubiquitin"/>
    <property type="match status" value="1"/>
</dbReference>
<feature type="domain" description="Ubiquitin-like" evidence="2">
    <location>
        <begin position="63"/>
        <end position="133"/>
    </location>
</feature>
<evidence type="ECO:0000313" key="5">
    <source>
        <dbReference type="Proteomes" id="UP001652600"/>
    </source>
</evidence>
<name>A0A1S3BZE5_CUCME</name>
<dbReference type="GO" id="GO:0000774">
    <property type="term" value="F:adenyl-nucleotide exchange factor activity"/>
    <property type="evidence" value="ECO:0007669"/>
    <property type="project" value="TreeGrafter"/>
</dbReference>
<dbReference type="Gramene" id="MELO3C018303.2.1">
    <property type="protein sequence ID" value="MELO3C018303.2.1"/>
    <property type="gene ID" value="MELO3C018303.2"/>
</dbReference>
<dbReference type="GeneID" id="103495073"/>
<sequence length="297" mass="34289">MGFLSVSKINCNVKPKRNIEIKLKVQRKMVSIENQSQRVSELDIRPGGMLVQKRDFNSNPSFPTIKVKVKFGSSYHHIQINSHASFGELKKLLAEPTGLHPEEQKLIYKNKERNSKAYLDVARVQNGSKIVLVEDILSKERRCLEILKNQKFQISSNFLKEINLEVNKLFQEVGSVHLKACKDGRVYEKEVDDLIELLMRKLIQLDEIEVVGDLRLQRRQQVREVQKQIESLDMMKLQYCTTLNSKNEIGNSKNGGFISTIKAKQNLKPKQQCLRVLKEAPRNSEPVVVTTKWETFD</sequence>
<evidence type="ECO:0000256" key="1">
    <source>
        <dbReference type="ARBA" id="ARBA00023186"/>
    </source>
</evidence>
<gene>
    <name evidence="6" type="primary">LOC103495073</name>
    <name evidence="4" type="synonym">103495073</name>
</gene>
<feature type="domain" description="BAG" evidence="3">
    <location>
        <begin position="162"/>
        <end position="236"/>
    </location>
</feature>